<organism evidence="1">
    <name type="scientific">Siphoviridae sp. cteLh2</name>
    <dbReference type="NCBI Taxonomy" id="2825590"/>
    <lineage>
        <taxon>Viruses</taxon>
        <taxon>Duplodnaviria</taxon>
        <taxon>Heunggongvirae</taxon>
        <taxon>Uroviricota</taxon>
        <taxon>Caudoviricetes</taxon>
    </lineage>
</organism>
<sequence>MINIESDFDYLCELIIKDHDFVRDGIDTVKEFISISSHEFSTNLQNALARYCATHRLCIKCGEELESYTYEEDRGEICGMPCSERMTEWYCPNCD</sequence>
<accession>A0A8S5U617</accession>
<reference evidence="1" key="1">
    <citation type="journal article" date="2021" name="Proc. Natl. Acad. Sci. U.S.A.">
        <title>A Catalog of Tens of Thousands of Viruses from Human Metagenomes Reveals Hidden Associations with Chronic Diseases.</title>
        <authorList>
            <person name="Tisza M.J."/>
            <person name="Buck C.B."/>
        </authorList>
    </citation>
    <scope>NUCLEOTIDE SEQUENCE</scope>
    <source>
        <strain evidence="1">CteLh2</strain>
    </source>
</reference>
<dbReference type="EMBL" id="BK016017">
    <property type="protein sequence ID" value="DAF89838.1"/>
    <property type="molecule type" value="Genomic_DNA"/>
</dbReference>
<proteinExistence type="predicted"/>
<protein>
    <submittedName>
        <fullName evidence="1">RNAse domain protein</fullName>
    </submittedName>
</protein>
<name>A0A8S5U617_9CAUD</name>
<evidence type="ECO:0000313" key="1">
    <source>
        <dbReference type="EMBL" id="DAF89838.1"/>
    </source>
</evidence>